<dbReference type="RefSeq" id="WP_014955826.1">
    <property type="nucleotide sequence ID" value="NC_018645.1"/>
</dbReference>
<gene>
    <name evidence="2" type="ordered locus">TOL2_C02990</name>
</gene>
<evidence type="ECO:0000313" key="3">
    <source>
        <dbReference type="Proteomes" id="UP000007347"/>
    </source>
</evidence>
<organism evidence="2 3">
    <name type="scientific">Desulfobacula toluolica (strain DSM 7467 / Tol2)</name>
    <dbReference type="NCBI Taxonomy" id="651182"/>
    <lineage>
        <taxon>Bacteria</taxon>
        <taxon>Pseudomonadati</taxon>
        <taxon>Thermodesulfobacteriota</taxon>
        <taxon>Desulfobacteria</taxon>
        <taxon>Desulfobacterales</taxon>
        <taxon>Desulfobacteraceae</taxon>
        <taxon>Desulfobacula</taxon>
    </lineage>
</organism>
<name>K0N2X0_DESTT</name>
<sequence length="73" mass="8282">MNFEKWHKQNNPGYSKRGPLWPVGEEAFSAGFKAGLEARQAVSESINLNSCHTNDQDFNKSIGHKNCERCEKN</sequence>
<dbReference type="Proteomes" id="UP000007347">
    <property type="component" value="Chromosome"/>
</dbReference>
<proteinExistence type="predicted"/>
<evidence type="ECO:0000256" key="1">
    <source>
        <dbReference type="SAM" id="MobiDB-lite"/>
    </source>
</evidence>
<feature type="region of interest" description="Disordered" evidence="1">
    <location>
        <begin position="1"/>
        <end position="20"/>
    </location>
</feature>
<dbReference type="EMBL" id="FO203503">
    <property type="protein sequence ID" value="CCK78469.1"/>
    <property type="molecule type" value="Genomic_DNA"/>
</dbReference>
<dbReference type="AlphaFoldDB" id="K0N2X0"/>
<reference evidence="2 3" key="1">
    <citation type="journal article" date="2013" name="Environ. Microbiol.">
        <title>Complete genome, catabolic sub-proteomes and key-metabolites of Desulfobacula toluolica Tol2, a marine, aromatic compound-degrading, sulfate-reducing bacterium.</title>
        <authorList>
            <person name="Wohlbrand L."/>
            <person name="Jacob J.H."/>
            <person name="Kube M."/>
            <person name="Mussmann M."/>
            <person name="Jarling R."/>
            <person name="Beck A."/>
            <person name="Amann R."/>
            <person name="Wilkes H."/>
            <person name="Reinhardt R."/>
            <person name="Rabus R."/>
        </authorList>
    </citation>
    <scope>NUCLEOTIDE SEQUENCE [LARGE SCALE GENOMIC DNA]</scope>
    <source>
        <strain evidence="3">DSM 7467 / Tol2</strain>
    </source>
</reference>
<protein>
    <submittedName>
        <fullName evidence="2">Uncharacterized protein</fullName>
    </submittedName>
</protein>
<keyword evidence="3" id="KW-1185">Reference proteome</keyword>
<dbReference type="HOGENOM" id="CLU_2698688_0_0_7"/>
<accession>K0N2X0</accession>
<evidence type="ECO:0000313" key="2">
    <source>
        <dbReference type="EMBL" id="CCK78469.1"/>
    </source>
</evidence>
<dbReference type="KEGG" id="dto:TOL2_C02990"/>